<evidence type="ECO:0000256" key="13">
    <source>
        <dbReference type="HAMAP-Rule" id="MF_00184"/>
    </source>
</evidence>
<dbReference type="PROSITE" id="PS51880">
    <property type="entry name" value="TGS"/>
    <property type="match status" value="1"/>
</dbReference>
<dbReference type="Gene3D" id="3.10.20.30">
    <property type="match status" value="1"/>
</dbReference>
<dbReference type="SUPFAM" id="SSF81271">
    <property type="entry name" value="TGS-like"/>
    <property type="match status" value="1"/>
</dbReference>
<evidence type="ECO:0000259" key="14">
    <source>
        <dbReference type="PROSITE" id="PS50862"/>
    </source>
</evidence>
<dbReference type="FunFam" id="3.30.980.10:FF:000005">
    <property type="entry name" value="Threonyl-tRNA synthetase, mitochondrial"/>
    <property type="match status" value="1"/>
</dbReference>
<comment type="cofactor">
    <cofactor evidence="13">
        <name>Zn(2+)</name>
        <dbReference type="ChEBI" id="CHEBI:29105"/>
    </cofactor>
    <text evidence="13">Binds 1 zinc ion per subunit.</text>
</comment>
<dbReference type="InterPro" id="IPR004095">
    <property type="entry name" value="TGS"/>
</dbReference>
<evidence type="ECO:0000256" key="4">
    <source>
        <dbReference type="ARBA" id="ARBA00022598"/>
    </source>
</evidence>
<organism evidence="16 17">
    <name type="scientific">Halioglobus maricola</name>
    <dbReference type="NCBI Taxonomy" id="2601894"/>
    <lineage>
        <taxon>Bacteria</taxon>
        <taxon>Pseudomonadati</taxon>
        <taxon>Pseudomonadota</taxon>
        <taxon>Gammaproteobacteria</taxon>
        <taxon>Cellvibrionales</taxon>
        <taxon>Halieaceae</taxon>
        <taxon>Halioglobus</taxon>
    </lineage>
</organism>
<dbReference type="SUPFAM" id="SSF55681">
    <property type="entry name" value="Class II aaRS and biotin synthetases"/>
    <property type="match status" value="1"/>
</dbReference>
<dbReference type="InterPro" id="IPR012947">
    <property type="entry name" value="tRNA_SAD"/>
</dbReference>
<keyword evidence="6 13" id="KW-0547">Nucleotide-binding</keyword>
<dbReference type="InterPro" id="IPR004154">
    <property type="entry name" value="Anticodon-bd"/>
</dbReference>
<dbReference type="PROSITE" id="PS50862">
    <property type="entry name" value="AA_TRNA_LIGASE_II"/>
    <property type="match status" value="1"/>
</dbReference>
<keyword evidence="4 13" id="KW-0436">Ligase</keyword>
<comment type="subcellular location">
    <subcellularLocation>
        <location evidence="13">Cytoplasm</location>
    </subcellularLocation>
</comment>
<dbReference type="Gene3D" id="3.30.980.10">
    <property type="entry name" value="Threonyl-trna Synthetase, Chain A, domain 2"/>
    <property type="match status" value="1"/>
</dbReference>
<keyword evidence="17" id="KW-1185">Reference proteome</keyword>
<dbReference type="GO" id="GO:0004829">
    <property type="term" value="F:threonine-tRNA ligase activity"/>
    <property type="evidence" value="ECO:0007669"/>
    <property type="project" value="UniProtKB-UniRule"/>
</dbReference>
<proteinExistence type="inferred from homology"/>
<evidence type="ECO:0000256" key="9">
    <source>
        <dbReference type="ARBA" id="ARBA00022884"/>
    </source>
</evidence>
<dbReference type="EC" id="6.1.1.3" evidence="13"/>
<evidence type="ECO:0000259" key="15">
    <source>
        <dbReference type="PROSITE" id="PS51880"/>
    </source>
</evidence>
<dbReference type="SUPFAM" id="SSF55186">
    <property type="entry name" value="ThrRS/AlaRS common domain"/>
    <property type="match status" value="1"/>
</dbReference>
<dbReference type="PANTHER" id="PTHR11451:SF44">
    <property type="entry name" value="THREONINE--TRNA LIGASE, CHLOROPLASTIC_MITOCHONDRIAL 2"/>
    <property type="match status" value="1"/>
</dbReference>
<gene>
    <name evidence="13 16" type="primary">thrS</name>
    <name evidence="16" type="ORF">EY643_06690</name>
</gene>
<dbReference type="Pfam" id="PF03129">
    <property type="entry name" value="HGTP_anticodon"/>
    <property type="match status" value="1"/>
</dbReference>
<evidence type="ECO:0000256" key="6">
    <source>
        <dbReference type="ARBA" id="ARBA00022741"/>
    </source>
</evidence>
<dbReference type="GO" id="GO:0005829">
    <property type="term" value="C:cytosol"/>
    <property type="evidence" value="ECO:0007669"/>
    <property type="project" value="TreeGrafter"/>
</dbReference>
<keyword evidence="2 13" id="KW-0963">Cytoplasm</keyword>
<dbReference type="Proteomes" id="UP000326287">
    <property type="component" value="Chromosome"/>
</dbReference>
<dbReference type="FunFam" id="3.10.20.30:FF:000005">
    <property type="entry name" value="Threonine--tRNA ligase"/>
    <property type="match status" value="1"/>
</dbReference>
<dbReference type="CDD" id="cd01667">
    <property type="entry name" value="TGS_ThrRS"/>
    <property type="match status" value="1"/>
</dbReference>
<dbReference type="EMBL" id="CP036422">
    <property type="protein sequence ID" value="QFU75363.1"/>
    <property type="molecule type" value="Genomic_DNA"/>
</dbReference>
<feature type="region of interest" description="Catalytic" evidence="13">
    <location>
        <begin position="242"/>
        <end position="533"/>
    </location>
</feature>
<feature type="domain" description="Aminoacyl-transfer RNA synthetases class-II family profile" evidence="14">
    <location>
        <begin position="242"/>
        <end position="533"/>
    </location>
</feature>
<protein>
    <recommendedName>
        <fullName evidence="13">Threonine--tRNA ligase</fullName>
        <ecNumber evidence="13">6.1.1.3</ecNumber>
    </recommendedName>
    <alternativeName>
        <fullName evidence="13">Threonyl-tRNA synthetase</fullName>
        <shortName evidence="13">ThrRS</shortName>
    </alternativeName>
</protein>
<dbReference type="InterPro" id="IPR002320">
    <property type="entry name" value="Thr-tRNA-ligase_IIa"/>
</dbReference>
<comment type="similarity">
    <text evidence="1 13">Belongs to the class-II aminoacyl-tRNA synthetase family.</text>
</comment>
<dbReference type="Gene3D" id="3.30.54.20">
    <property type="match status" value="1"/>
</dbReference>
<dbReference type="RefSeq" id="WP_152661469.1">
    <property type="nucleotide sequence ID" value="NZ_CP036422.1"/>
</dbReference>
<keyword evidence="11 13" id="KW-0030">Aminoacyl-tRNA synthetase</keyword>
<name>A0A5P9NHQ6_9GAMM</name>
<dbReference type="OrthoDB" id="9802304at2"/>
<dbReference type="FunFam" id="3.40.50.800:FF:000001">
    <property type="entry name" value="Threonine--tRNA ligase"/>
    <property type="match status" value="1"/>
</dbReference>
<keyword evidence="10 13" id="KW-0648">Protein biosynthesis</keyword>
<dbReference type="Pfam" id="PF07973">
    <property type="entry name" value="tRNA_SAD"/>
    <property type="match status" value="1"/>
</dbReference>
<evidence type="ECO:0000256" key="1">
    <source>
        <dbReference type="ARBA" id="ARBA00008226"/>
    </source>
</evidence>
<dbReference type="PRINTS" id="PR01047">
    <property type="entry name" value="TRNASYNTHTHR"/>
</dbReference>
<evidence type="ECO:0000256" key="8">
    <source>
        <dbReference type="ARBA" id="ARBA00022840"/>
    </source>
</evidence>
<evidence type="ECO:0000313" key="16">
    <source>
        <dbReference type="EMBL" id="QFU75363.1"/>
    </source>
</evidence>
<dbReference type="GO" id="GO:0000049">
    <property type="term" value="F:tRNA binding"/>
    <property type="evidence" value="ECO:0007669"/>
    <property type="project" value="UniProtKB-KW"/>
</dbReference>
<accession>A0A5P9NHQ6</accession>
<dbReference type="GO" id="GO:0005524">
    <property type="term" value="F:ATP binding"/>
    <property type="evidence" value="ECO:0007669"/>
    <property type="project" value="UniProtKB-UniRule"/>
</dbReference>
<evidence type="ECO:0000256" key="12">
    <source>
        <dbReference type="ARBA" id="ARBA00049515"/>
    </source>
</evidence>
<feature type="binding site" evidence="13">
    <location>
        <position position="384"/>
    </location>
    <ligand>
        <name>Zn(2+)</name>
        <dbReference type="ChEBI" id="CHEBI:29105"/>
        <note>catalytic</note>
    </ligand>
</feature>
<evidence type="ECO:0000256" key="3">
    <source>
        <dbReference type="ARBA" id="ARBA00022555"/>
    </source>
</evidence>
<dbReference type="InterPro" id="IPR045864">
    <property type="entry name" value="aa-tRNA-synth_II/BPL/LPL"/>
</dbReference>
<dbReference type="InterPro" id="IPR012675">
    <property type="entry name" value="Beta-grasp_dom_sf"/>
</dbReference>
<evidence type="ECO:0000256" key="5">
    <source>
        <dbReference type="ARBA" id="ARBA00022723"/>
    </source>
</evidence>
<dbReference type="Pfam" id="PF02824">
    <property type="entry name" value="TGS"/>
    <property type="match status" value="1"/>
</dbReference>
<comment type="catalytic activity">
    <reaction evidence="12 13">
        <text>tRNA(Thr) + L-threonine + ATP = L-threonyl-tRNA(Thr) + AMP + diphosphate + H(+)</text>
        <dbReference type="Rhea" id="RHEA:24624"/>
        <dbReference type="Rhea" id="RHEA-COMP:9670"/>
        <dbReference type="Rhea" id="RHEA-COMP:9704"/>
        <dbReference type="ChEBI" id="CHEBI:15378"/>
        <dbReference type="ChEBI" id="CHEBI:30616"/>
        <dbReference type="ChEBI" id="CHEBI:33019"/>
        <dbReference type="ChEBI" id="CHEBI:57926"/>
        <dbReference type="ChEBI" id="CHEBI:78442"/>
        <dbReference type="ChEBI" id="CHEBI:78534"/>
        <dbReference type="ChEBI" id="CHEBI:456215"/>
        <dbReference type="EC" id="6.1.1.3"/>
    </reaction>
</comment>
<dbReference type="HAMAP" id="MF_00184">
    <property type="entry name" value="Thr_tRNA_synth"/>
    <property type="match status" value="1"/>
</dbReference>
<sequence length="640" mass="72497">MPVVTLPDGSQRSFDNAVSVHDVAADIGPGLAKAALAGVVDGSEVDTSHLIEQDASLAIITERDDAALEIIRHSTAHLLAQATQQLFPGVQVTIGPVIEDGFYYDFHTGNNFTPEDLEKIEKRMEEIAAQDLTIERIECSREKAIEIFRNMGERYKVKIIEDLPESEQISLYRQGAWMDLCRGPHVPSTGKLKAFKLTKVAGAYWRGDSNNEMLQRVYGTAWTNKKALKAYLNRIEEAEKRDHRKIGKKLGLFHTQEEAPGMVFWHPPGWSVYQTIEQYMREQQRLNGYEEIKTPQLVDMSLWERSGHADKFGDDMFMLNTEDKAFAVKPMNCPCHVQVFNQGLKSYRDLPLRLAEFGSCHRNEPSGSLHGIMRVRGFTQDDAHIFCTEDQIQDEVSVFIDFLHSVYEDFGFTDVIYRLSTRPEQRVGSDTDWDRAEKALADALDAQNLPWEELPGEGAFYGPKIEFSLKDCIGRVWQLGTVQVDFSMPGRLDAQYVAEDGTRQVPVMLHRAILGSFERFIGILIEHYEGIFPTWLAPTQAAVINITDKHAEYAKSVEDSLKNKGFRVISDLRNEKIGFKIRELTIQKVPYLLVVGDKEVESNQVAVRARRGKDLGSMDLDAFETLLTEDVAQRGRIAME</sequence>
<dbReference type="InterPro" id="IPR012676">
    <property type="entry name" value="TGS-like"/>
</dbReference>
<dbReference type="FunFam" id="3.30.930.10:FF:000002">
    <property type="entry name" value="Threonine--tRNA ligase"/>
    <property type="match status" value="1"/>
</dbReference>
<feature type="binding site" evidence="13">
    <location>
        <position position="510"/>
    </location>
    <ligand>
        <name>Zn(2+)</name>
        <dbReference type="ChEBI" id="CHEBI:29105"/>
        <note>catalytic</note>
    </ligand>
</feature>
<dbReference type="InterPro" id="IPR033728">
    <property type="entry name" value="ThrRS_core"/>
</dbReference>
<reference evidence="16 17" key="1">
    <citation type="submission" date="2019-02" db="EMBL/GenBank/DDBJ databases">
        <authorList>
            <person name="Li S.-H."/>
        </authorList>
    </citation>
    <scope>NUCLEOTIDE SEQUENCE [LARGE SCALE GENOMIC DNA]</scope>
    <source>
        <strain evidence="16 17">IMCC14385</strain>
    </source>
</reference>
<feature type="domain" description="TGS" evidence="15">
    <location>
        <begin position="1"/>
        <end position="61"/>
    </location>
</feature>
<evidence type="ECO:0000256" key="2">
    <source>
        <dbReference type="ARBA" id="ARBA00022490"/>
    </source>
</evidence>
<dbReference type="SMART" id="SM00863">
    <property type="entry name" value="tRNA_SAD"/>
    <property type="match status" value="1"/>
</dbReference>
<keyword evidence="9 13" id="KW-0694">RNA-binding</keyword>
<keyword evidence="8 13" id="KW-0067">ATP-binding</keyword>
<keyword evidence="7 13" id="KW-0862">Zinc</keyword>
<dbReference type="FunFam" id="3.30.54.20:FF:000002">
    <property type="entry name" value="Threonine--tRNA ligase"/>
    <property type="match status" value="1"/>
</dbReference>
<dbReference type="Pfam" id="PF00587">
    <property type="entry name" value="tRNA-synt_2b"/>
    <property type="match status" value="1"/>
</dbReference>
<dbReference type="InterPro" id="IPR047246">
    <property type="entry name" value="ThrRS_anticodon"/>
</dbReference>
<evidence type="ECO:0000256" key="7">
    <source>
        <dbReference type="ARBA" id="ARBA00022833"/>
    </source>
</evidence>
<dbReference type="PANTHER" id="PTHR11451">
    <property type="entry name" value="THREONINE-TRNA LIGASE"/>
    <property type="match status" value="1"/>
</dbReference>
<dbReference type="GO" id="GO:0046872">
    <property type="term" value="F:metal ion binding"/>
    <property type="evidence" value="ECO:0007669"/>
    <property type="project" value="UniProtKB-KW"/>
</dbReference>
<evidence type="ECO:0000256" key="10">
    <source>
        <dbReference type="ARBA" id="ARBA00022917"/>
    </source>
</evidence>
<keyword evidence="5 13" id="KW-0479">Metal-binding</keyword>
<feature type="binding site" evidence="13">
    <location>
        <position position="333"/>
    </location>
    <ligand>
        <name>Zn(2+)</name>
        <dbReference type="ChEBI" id="CHEBI:29105"/>
        <note>catalytic</note>
    </ligand>
</feature>
<dbReference type="Gene3D" id="3.30.930.10">
    <property type="entry name" value="Bira Bifunctional Protein, Domain 2"/>
    <property type="match status" value="1"/>
</dbReference>
<dbReference type="SUPFAM" id="SSF52954">
    <property type="entry name" value="Class II aaRS ABD-related"/>
    <property type="match status" value="1"/>
</dbReference>
<dbReference type="NCBIfam" id="TIGR00418">
    <property type="entry name" value="thrS"/>
    <property type="match status" value="1"/>
</dbReference>
<dbReference type="AlphaFoldDB" id="A0A5P9NHQ6"/>
<keyword evidence="3 13" id="KW-0820">tRNA-binding</keyword>
<comment type="subunit">
    <text evidence="13">Homodimer.</text>
</comment>
<dbReference type="InterPro" id="IPR006195">
    <property type="entry name" value="aa-tRNA-synth_II"/>
</dbReference>
<dbReference type="InterPro" id="IPR002314">
    <property type="entry name" value="aa-tRNA-synt_IIb"/>
</dbReference>
<evidence type="ECO:0000313" key="17">
    <source>
        <dbReference type="Proteomes" id="UP000326287"/>
    </source>
</evidence>
<dbReference type="CDD" id="cd00771">
    <property type="entry name" value="ThrRS_core"/>
    <property type="match status" value="1"/>
</dbReference>
<dbReference type="InterPro" id="IPR018163">
    <property type="entry name" value="Thr/Ala-tRNA-synth_IIc_edit"/>
</dbReference>
<dbReference type="Gene3D" id="3.40.50.800">
    <property type="entry name" value="Anticodon-binding domain"/>
    <property type="match status" value="1"/>
</dbReference>
<dbReference type="KEGG" id="halc:EY643_06690"/>
<dbReference type="GO" id="GO:0006435">
    <property type="term" value="P:threonyl-tRNA aminoacylation"/>
    <property type="evidence" value="ECO:0007669"/>
    <property type="project" value="UniProtKB-UniRule"/>
</dbReference>
<dbReference type="InterPro" id="IPR036621">
    <property type="entry name" value="Anticodon-bd_dom_sf"/>
</dbReference>
<evidence type="ECO:0000256" key="11">
    <source>
        <dbReference type="ARBA" id="ARBA00023146"/>
    </source>
</evidence>
<dbReference type="CDD" id="cd00860">
    <property type="entry name" value="ThrRS_anticodon"/>
    <property type="match status" value="1"/>
</dbReference>